<dbReference type="OrthoDB" id="1273722at2"/>
<sequence>MKKEKANWFFIRYWEGGPHIRLRFVNHDNLKKKTLEIGEQFFQEHIVDSIERDLFYSRSTFDGKEVDPSTLPWYDSGSIIEKPYIPEIERYGDGELLHRSEEIFHLSSQMVVEIVKRSTTLNSRLYSSIYMMVHLLKKLGFLEYHFLDLYQKYWKTLAKSEVKVANQEVLNKIIGSILQDKISNNLLDYYIKRMVQGFHKIKELTTREELSYILSSQLHMTNNRLSVTPELEYLISKNVRDYIGKVEKRQAELP</sequence>
<gene>
    <name evidence="2" type="ORF">SAMN04487943_102493</name>
</gene>
<dbReference type="STRING" id="334253.SAMN04487943_102493"/>
<dbReference type="Proteomes" id="UP000198565">
    <property type="component" value="Unassembled WGS sequence"/>
</dbReference>
<organism evidence="2 3">
    <name type="scientific">Gracilibacillus orientalis</name>
    <dbReference type="NCBI Taxonomy" id="334253"/>
    <lineage>
        <taxon>Bacteria</taxon>
        <taxon>Bacillati</taxon>
        <taxon>Bacillota</taxon>
        <taxon>Bacilli</taxon>
        <taxon>Bacillales</taxon>
        <taxon>Bacillaceae</taxon>
        <taxon>Gracilibacillus</taxon>
    </lineage>
</organism>
<dbReference type="NCBIfam" id="TIGR03891">
    <property type="entry name" value="thiopep_ocin"/>
    <property type="match status" value="1"/>
</dbReference>
<accession>A0A1I4J7L2</accession>
<evidence type="ECO:0000259" key="1">
    <source>
        <dbReference type="Pfam" id="PF14028"/>
    </source>
</evidence>
<name>A0A1I4J7L2_9BACI</name>
<dbReference type="InterPro" id="IPR023809">
    <property type="entry name" value="Thiopep_bacteriocin_synth_dom"/>
</dbReference>
<evidence type="ECO:0000313" key="2">
    <source>
        <dbReference type="EMBL" id="SFL62191.1"/>
    </source>
</evidence>
<evidence type="ECO:0000313" key="3">
    <source>
        <dbReference type="Proteomes" id="UP000198565"/>
    </source>
</evidence>
<proteinExistence type="predicted"/>
<reference evidence="3" key="1">
    <citation type="submission" date="2016-10" db="EMBL/GenBank/DDBJ databases">
        <authorList>
            <person name="Varghese N."/>
            <person name="Submissions S."/>
        </authorList>
    </citation>
    <scope>NUCLEOTIDE SEQUENCE [LARGE SCALE GENOMIC DNA]</scope>
    <source>
        <strain evidence="3">CGMCC 1.4250</strain>
    </source>
</reference>
<protein>
    <submittedName>
        <fullName evidence="2">Thiopeptide-type bacteriocin biosynthesis domain-containing protein</fullName>
    </submittedName>
</protein>
<keyword evidence="3" id="KW-1185">Reference proteome</keyword>
<dbReference type="Pfam" id="PF14028">
    <property type="entry name" value="Lant_dehydr_C"/>
    <property type="match status" value="1"/>
</dbReference>
<dbReference type="EMBL" id="FOTR01000002">
    <property type="protein sequence ID" value="SFL62191.1"/>
    <property type="molecule type" value="Genomic_DNA"/>
</dbReference>
<feature type="domain" description="Thiopeptide-type bacteriocin biosynthesis" evidence="1">
    <location>
        <begin position="6"/>
        <end position="241"/>
    </location>
</feature>
<dbReference type="AlphaFoldDB" id="A0A1I4J7L2"/>